<feature type="transmembrane region" description="Helical" evidence="1">
    <location>
        <begin position="170"/>
        <end position="191"/>
    </location>
</feature>
<keyword evidence="1" id="KW-0472">Membrane</keyword>
<sequence length="233" mass="26829">MHMTLSRNQLKWIAIWSMVIDHIGYLFVPQSTMSVLYHIMRGIGRLSFPLICFLLVQGFIYTHSRGKYLARLWCFAVISEIPYDLVFSGKMVARSDQNVFFTLGIGLAVLWGIAEVEKCIVGVNRCAAYLLIVFGGLGTAVLLQCDYSMWGILMITAFYVCRYDFRTLLWLFPVICLCQGWMELIAALALAPVRLYSAERDQGATRMPRGFFYWFYPIHLLVLWGIYKWICPA</sequence>
<organism evidence="2 3">
    <name type="scientific">Jutongia huaianensis</name>
    <dbReference type="NCBI Taxonomy" id="2763668"/>
    <lineage>
        <taxon>Bacteria</taxon>
        <taxon>Bacillati</taxon>
        <taxon>Bacillota</taxon>
        <taxon>Clostridia</taxon>
        <taxon>Lachnospirales</taxon>
        <taxon>Lachnospiraceae</taxon>
        <taxon>Jutongia</taxon>
    </lineage>
</organism>
<feature type="transmembrane region" description="Helical" evidence="1">
    <location>
        <begin position="35"/>
        <end position="56"/>
    </location>
</feature>
<comment type="caution">
    <text evidence="2">The sequence shown here is derived from an EMBL/GenBank/DDBJ whole genome shotgun (WGS) entry which is preliminary data.</text>
</comment>
<name>A0ABR7MZ97_9FIRM</name>
<proteinExistence type="predicted"/>
<feature type="transmembrane region" description="Helical" evidence="1">
    <location>
        <begin position="128"/>
        <end position="150"/>
    </location>
</feature>
<dbReference type="EMBL" id="JACRSX010000003">
    <property type="protein sequence ID" value="MBC8561705.1"/>
    <property type="molecule type" value="Genomic_DNA"/>
</dbReference>
<keyword evidence="1" id="KW-0812">Transmembrane</keyword>
<dbReference type="Pfam" id="PF05857">
    <property type="entry name" value="TraX"/>
    <property type="match status" value="1"/>
</dbReference>
<accession>A0ABR7MZ97</accession>
<reference evidence="2 3" key="1">
    <citation type="submission" date="2020-08" db="EMBL/GenBank/DDBJ databases">
        <title>Genome public.</title>
        <authorList>
            <person name="Liu C."/>
            <person name="Sun Q."/>
        </authorList>
    </citation>
    <scope>NUCLEOTIDE SEQUENCE [LARGE SCALE GENOMIC DNA]</scope>
    <source>
        <strain evidence="2 3">NSJ-37</strain>
    </source>
</reference>
<keyword evidence="3" id="KW-1185">Reference proteome</keyword>
<evidence type="ECO:0008006" key="4">
    <source>
        <dbReference type="Google" id="ProtNLM"/>
    </source>
</evidence>
<feature type="transmembrane region" description="Helical" evidence="1">
    <location>
        <begin position="99"/>
        <end position="116"/>
    </location>
</feature>
<feature type="transmembrane region" description="Helical" evidence="1">
    <location>
        <begin position="12"/>
        <end position="29"/>
    </location>
</feature>
<feature type="transmembrane region" description="Helical" evidence="1">
    <location>
        <begin position="68"/>
        <end position="87"/>
    </location>
</feature>
<dbReference type="Proteomes" id="UP000606193">
    <property type="component" value="Unassembled WGS sequence"/>
</dbReference>
<protein>
    <recommendedName>
        <fullName evidence="4">TraX protein</fullName>
    </recommendedName>
</protein>
<evidence type="ECO:0000313" key="2">
    <source>
        <dbReference type="EMBL" id="MBC8561705.1"/>
    </source>
</evidence>
<keyword evidence="1" id="KW-1133">Transmembrane helix</keyword>
<dbReference type="InterPro" id="IPR008875">
    <property type="entry name" value="TraX"/>
</dbReference>
<feature type="transmembrane region" description="Helical" evidence="1">
    <location>
        <begin position="211"/>
        <end position="230"/>
    </location>
</feature>
<dbReference type="RefSeq" id="WP_249297373.1">
    <property type="nucleotide sequence ID" value="NZ_JACRSX010000003.1"/>
</dbReference>
<evidence type="ECO:0000313" key="3">
    <source>
        <dbReference type="Proteomes" id="UP000606193"/>
    </source>
</evidence>
<evidence type="ECO:0000256" key="1">
    <source>
        <dbReference type="SAM" id="Phobius"/>
    </source>
</evidence>
<gene>
    <name evidence="2" type="ORF">H8704_03515</name>
</gene>